<evidence type="ECO:0000256" key="1">
    <source>
        <dbReference type="SAM" id="MobiDB-lite"/>
    </source>
</evidence>
<feature type="region of interest" description="Disordered" evidence="1">
    <location>
        <begin position="122"/>
        <end position="142"/>
    </location>
</feature>
<gene>
    <name evidence="2" type="ORF">Dda_6462</name>
</gene>
<dbReference type="Proteomes" id="UP001221413">
    <property type="component" value="Unassembled WGS sequence"/>
</dbReference>
<organism evidence="2 3">
    <name type="scientific">Drechslerella dactyloides</name>
    <name type="common">Nematode-trapping fungus</name>
    <name type="synonym">Arthrobotrys dactyloides</name>
    <dbReference type="NCBI Taxonomy" id="74499"/>
    <lineage>
        <taxon>Eukaryota</taxon>
        <taxon>Fungi</taxon>
        <taxon>Dikarya</taxon>
        <taxon>Ascomycota</taxon>
        <taxon>Pezizomycotina</taxon>
        <taxon>Orbiliomycetes</taxon>
        <taxon>Orbiliales</taxon>
        <taxon>Orbiliaceae</taxon>
        <taxon>Drechslerella</taxon>
    </lineage>
</organism>
<proteinExistence type="predicted"/>
<evidence type="ECO:0000313" key="3">
    <source>
        <dbReference type="Proteomes" id="UP001221413"/>
    </source>
</evidence>
<evidence type="ECO:0000313" key="2">
    <source>
        <dbReference type="EMBL" id="KAJ6258422.1"/>
    </source>
</evidence>
<reference evidence="2" key="1">
    <citation type="submission" date="2023-01" db="EMBL/GenBank/DDBJ databases">
        <title>The chitinases involved in constricting ring structure development in the nematode-trapping fungus Drechslerella dactyloides.</title>
        <authorList>
            <person name="Wang R."/>
            <person name="Zhang L."/>
            <person name="Tang P."/>
            <person name="Li S."/>
            <person name="Liang L."/>
        </authorList>
    </citation>
    <scope>NUCLEOTIDE SEQUENCE</scope>
    <source>
        <strain evidence="2">YMF1.00031</strain>
    </source>
</reference>
<keyword evidence="3" id="KW-1185">Reference proteome</keyword>
<accession>A0AAD6IU75</accession>
<name>A0AAD6IU75_DREDA</name>
<protein>
    <submittedName>
        <fullName evidence="2">Uncharacterized protein</fullName>
    </submittedName>
</protein>
<sequence length="142" mass="16528">MKIAIKRQQTRLGTRSQFISMAKDRQKRVADELRGEIDQSSKGIKELCGFDIRLAMDDDEFADWCESEEGHAVFSRGEISGRDGLCMRKKCEKHKYWLRIAMEDIELEERLVNEGATMVLAEENGQRERQDVKSLMESQRLK</sequence>
<dbReference type="EMBL" id="JAQGDS010000008">
    <property type="protein sequence ID" value="KAJ6258422.1"/>
    <property type="molecule type" value="Genomic_DNA"/>
</dbReference>
<dbReference type="AlphaFoldDB" id="A0AAD6IU75"/>
<feature type="compositionally biased region" description="Basic and acidic residues" evidence="1">
    <location>
        <begin position="124"/>
        <end position="142"/>
    </location>
</feature>
<comment type="caution">
    <text evidence="2">The sequence shown here is derived from an EMBL/GenBank/DDBJ whole genome shotgun (WGS) entry which is preliminary data.</text>
</comment>